<dbReference type="PANTHER" id="PTHR40277:SF1">
    <property type="entry name" value="BLL5419 PROTEIN"/>
    <property type="match status" value="1"/>
</dbReference>
<name>A0A5C5GIK8_9RHOB</name>
<evidence type="ECO:0000313" key="7">
    <source>
        <dbReference type="EMBL" id="TNY33739.1"/>
    </source>
</evidence>
<proteinExistence type="predicted"/>
<dbReference type="EMBL" id="VFFF01000001">
    <property type="protein sequence ID" value="TNY33739.1"/>
    <property type="molecule type" value="Genomic_DNA"/>
</dbReference>
<evidence type="ECO:0000256" key="2">
    <source>
        <dbReference type="ARBA" id="ARBA00022475"/>
    </source>
</evidence>
<feature type="transmembrane region" description="Helical" evidence="6">
    <location>
        <begin position="150"/>
        <end position="169"/>
    </location>
</feature>
<evidence type="ECO:0000256" key="3">
    <source>
        <dbReference type="ARBA" id="ARBA00022692"/>
    </source>
</evidence>
<dbReference type="GO" id="GO:0005886">
    <property type="term" value="C:plasma membrane"/>
    <property type="evidence" value="ECO:0007669"/>
    <property type="project" value="UniProtKB-SubCell"/>
</dbReference>
<feature type="transmembrane region" description="Helical" evidence="6">
    <location>
        <begin position="82"/>
        <end position="104"/>
    </location>
</feature>
<reference evidence="7 8" key="1">
    <citation type="submission" date="2019-06" db="EMBL/GenBank/DDBJ databases">
        <title>Genome of new Rhodobacteraceae sp. SM1903.</title>
        <authorList>
            <person name="Ren X."/>
        </authorList>
    </citation>
    <scope>NUCLEOTIDE SEQUENCE [LARGE SCALE GENOMIC DNA]</scope>
    <source>
        <strain evidence="7 8">SM1903</strain>
    </source>
</reference>
<evidence type="ECO:0000256" key="5">
    <source>
        <dbReference type="ARBA" id="ARBA00023136"/>
    </source>
</evidence>
<protein>
    <submittedName>
        <fullName evidence="7">Flippase-like domain-containing protein</fullName>
    </submittedName>
</protein>
<comment type="caution">
    <text evidence="7">The sequence shown here is derived from an EMBL/GenBank/DDBJ whole genome shotgun (WGS) entry which is preliminary data.</text>
</comment>
<dbReference type="InterPro" id="IPR022791">
    <property type="entry name" value="L-PG_synthase/AglD"/>
</dbReference>
<dbReference type="PANTHER" id="PTHR40277">
    <property type="entry name" value="BLL5419 PROTEIN"/>
    <property type="match status" value="1"/>
</dbReference>
<evidence type="ECO:0000256" key="4">
    <source>
        <dbReference type="ARBA" id="ARBA00022989"/>
    </source>
</evidence>
<evidence type="ECO:0000256" key="1">
    <source>
        <dbReference type="ARBA" id="ARBA00004651"/>
    </source>
</evidence>
<keyword evidence="3 6" id="KW-0812">Transmembrane</keyword>
<evidence type="ECO:0000313" key="8">
    <source>
        <dbReference type="Proteomes" id="UP000314011"/>
    </source>
</evidence>
<keyword evidence="5 6" id="KW-0472">Membrane</keyword>
<keyword evidence="4 6" id="KW-1133">Transmembrane helix</keyword>
<dbReference type="RefSeq" id="WP_140194425.1">
    <property type="nucleotide sequence ID" value="NZ_CP065915.1"/>
</dbReference>
<accession>A0A5C5GIK8</accession>
<feature type="transmembrane region" description="Helical" evidence="6">
    <location>
        <begin position="124"/>
        <end position="143"/>
    </location>
</feature>
<keyword evidence="2" id="KW-1003">Cell membrane</keyword>
<comment type="subcellular location">
    <subcellularLocation>
        <location evidence="1">Cell membrane</location>
        <topology evidence="1">Multi-pass membrane protein</topology>
    </subcellularLocation>
</comment>
<dbReference type="OrthoDB" id="9126302at2"/>
<dbReference type="AlphaFoldDB" id="A0A5C5GIK8"/>
<sequence length="306" mass="31659">MSSGRQVLRMIRTLLPVAALALVIAVVDFEDTLQQLRDARGLPLIGALVLSQVVIVASALRWHVTVTALGQTLPVRRAIGEYYVSSLLNIILPGGVGGDAARVFRVREATTTAPVLRGVMIERLSGQVALAFVLLAGLIVGATPGGTDQLAAAFIVGLLMIVLVLWAGGTLPGRAGRALGGLSSDLRRLAGRRASLFALLLLNIAVISGLIGCFWLCAIAVGTPVRFTTALVLFPICLAAMLVPVGIGGLGLREGAAAALWPIAGFAAEAGVAASLLFAVVNLAGALPGLYVLMRPHSASDRREAR</sequence>
<gene>
    <name evidence="7" type="ORF">FHY64_10875</name>
</gene>
<feature type="transmembrane region" description="Helical" evidence="6">
    <location>
        <begin position="230"/>
        <end position="252"/>
    </location>
</feature>
<keyword evidence="8" id="KW-1185">Reference proteome</keyword>
<organism evidence="7 8">
    <name type="scientific">Pelagovum pacificum</name>
    <dbReference type="NCBI Taxonomy" id="2588711"/>
    <lineage>
        <taxon>Bacteria</taxon>
        <taxon>Pseudomonadati</taxon>
        <taxon>Pseudomonadota</taxon>
        <taxon>Alphaproteobacteria</taxon>
        <taxon>Rhodobacterales</taxon>
        <taxon>Paracoccaceae</taxon>
        <taxon>Pelagovum</taxon>
    </lineage>
</organism>
<feature type="transmembrane region" description="Helical" evidence="6">
    <location>
        <begin position="45"/>
        <end position="70"/>
    </location>
</feature>
<dbReference type="Pfam" id="PF03706">
    <property type="entry name" value="LPG_synthase_TM"/>
    <property type="match status" value="1"/>
</dbReference>
<feature type="transmembrane region" description="Helical" evidence="6">
    <location>
        <begin position="272"/>
        <end position="293"/>
    </location>
</feature>
<dbReference type="Proteomes" id="UP000314011">
    <property type="component" value="Unassembled WGS sequence"/>
</dbReference>
<evidence type="ECO:0000256" key="6">
    <source>
        <dbReference type="SAM" id="Phobius"/>
    </source>
</evidence>
<feature type="transmembrane region" description="Helical" evidence="6">
    <location>
        <begin position="196"/>
        <end position="218"/>
    </location>
</feature>